<keyword evidence="2" id="KW-0670">Pyruvate</keyword>
<evidence type="ECO:0000313" key="2">
    <source>
        <dbReference type="EMBL" id="QIV83195.1"/>
    </source>
</evidence>
<name>A0A6H0SA37_9MYCO</name>
<dbReference type="RefSeq" id="WP_168143630.1">
    <property type="nucleotide sequence ID" value="NZ_CP038799.1"/>
</dbReference>
<gene>
    <name evidence="2" type="ORF">EXE63_21610</name>
</gene>
<evidence type="ECO:0000313" key="3">
    <source>
        <dbReference type="Proteomes" id="UP000501849"/>
    </source>
</evidence>
<dbReference type="Gene3D" id="1.20.120.450">
    <property type="entry name" value="dinb family like domain"/>
    <property type="match status" value="1"/>
</dbReference>
<keyword evidence="3" id="KW-1185">Reference proteome</keyword>
<dbReference type="NCBIfam" id="TIGR03083">
    <property type="entry name" value="maleylpyruvate isomerase family mycothiol-dependent enzyme"/>
    <property type="match status" value="1"/>
</dbReference>
<proteinExistence type="predicted"/>
<dbReference type="AlphaFoldDB" id="A0A6H0SA37"/>
<dbReference type="Pfam" id="PF11716">
    <property type="entry name" value="MDMPI_N"/>
    <property type="match status" value="1"/>
</dbReference>
<dbReference type="GO" id="GO:0016853">
    <property type="term" value="F:isomerase activity"/>
    <property type="evidence" value="ECO:0007669"/>
    <property type="project" value="UniProtKB-KW"/>
</dbReference>
<sequence length="182" mass="19865">MTESSVAETYDELAAGMAAVIASLRAEEWDRPSPCEGWTARDVLAHLIDTERDYLSGHGLPLPARPDLFDPCAAWSAHADAVRELLADPEVPARTFDGHFGPTTIGDALLQFYGFDLIAHRWDLAAVTETPYRFTEPELDSLERSIAGWGEALYMEGICTRADAGDATDRQTRVLAALGRTG</sequence>
<dbReference type="SUPFAM" id="SSF109854">
    <property type="entry name" value="DinB/YfiT-like putative metalloenzymes"/>
    <property type="match status" value="1"/>
</dbReference>
<accession>A0A6H0SA37</accession>
<dbReference type="InterPro" id="IPR024344">
    <property type="entry name" value="MDMPI_metal-binding"/>
</dbReference>
<dbReference type="GO" id="GO:0046872">
    <property type="term" value="F:metal ion binding"/>
    <property type="evidence" value="ECO:0007669"/>
    <property type="project" value="InterPro"/>
</dbReference>
<dbReference type="KEGG" id="mfre:EXE63_21610"/>
<feature type="domain" description="Mycothiol-dependent maleylpyruvate isomerase metal-binding" evidence="1">
    <location>
        <begin position="12"/>
        <end position="54"/>
    </location>
</feature>
<organism evidence="2 3">
    <name type="scientific">Mycolicibacterium frederiksbergense</name>
    <dbReference type="NCBI Taxonomy" id="117567"/>
    <lineage>
        <taxon>Bacteria</taxon>
        <taxon>Bacillati</taxon>
        <taxon>Actinomycetota</taxon>
        <taxon>Actinomycetes</taxon>
        <taxon>Mycobacteriales</taxon>
        <taxon>Mycobacteriaceae</taxon>
        <taxon>Mycolicibacterium</taxon>
    </lineage>
</organism>
<dbReference type="Proteomes" id="UP000501849">
    <property type="component" value="Chromosome"/>
</dbReference>
<dbReference type="InterPro" id="IPR017517">
    <property type="entry name" value="Maleyloyr_isom"/>
</dbReference>
<reference evidence="2 3" key="1">
    <citation type="submission" date="2019-04" db="EMBL/GenBank/DDBJ databases">
        <title>Draft, Whole-Genome Sequence of the Anthracene-degrading Mycobacterium frederiksbergense LB501T, Isolated from a Polycyclic Aromatic Hydrocarbon (PAH)-Contaminated Soil.</title>
        <authorList>
            <person name="Augelletti F."/>
        </authorList>
    </citation>
    <scope>NUCLEOTIDE SEQUENCE [LARGE SCALE GENOMIC DNA]</scope>
    <source>
        <strain evidence="2 3">LB 501T</strain>
    </source>
</reference>
<evidence type="ECO:0000259" key="1">
    <source>
        <dbReference type="Pfam" id="PF11716"/>
    </source>
</evidence>
<dbReference type="EMBL" id="CP038799">
    <property type="protein sequence ID" value="QIV83195.1"/>
    <property type="molecule type" value="Genomic_DNA"/>
</dbReference>
<protein>
    <submittedName>
        <fullName evidence="2">Maleylpyruvate isomerase family mycothiol-dependent enzyme</fullName>
    </submittedName>
</protein>
<keyword evidence="2" id="KW-0413">Isomerase</keyword>
<dbReference type="InterPro" id="IPR034660">
    <property type="entry name" value="DinB/YfiT-like"/>
</dbReference>